<evidence type="ECO:0000313" key="2">
    <source>
        <dbReference type="EMBL" id="WXB01150.1"/>
    </source>
</evidence>
<dbReference type="GO" id="GO:0006508">
    <property type="term" value="P:proteolysis"/>
    <property type="evidence" value="ECO:0007669"/>
    <property type="project" value="UniProtKB-KW"/>
</dbReference>
<protein>
    <submittedName>
        <fullName evidence="2">Serine protease</fullName>
    </submittedName>
</protein>
<dbReference type="InterPro" id="IPR039245">
    <property type="entry name" value="TYSND1/DEG15"/>
</dbReference>
<dbReference type="InterPro" id="IPR043504">
    <property type="entry name" value="Peptidase_S1_PA_chymotrypsin"/>
</dbReference>
<dbReference type="EMBL" id="CP089983">
    <property type="protein sequence ID" value="WXB01150.1"/>
    <property type="molecule type" value="Genomic_DNA"/>
</dbReference>
<dbReference type="Gene3D" id="2.40.10.10">
    <property type="entry name" value="Trypsin-like serine proteases"/>
    <property type="match status" value="2"/>
</dbReference>
<proteinExistence type="predicted"/>
<dbReference type="PROSITE" id="PS51257">
    <property type="entry name" value="PROKAR_LIPOPROTEIN"/>
    <property type="match status" value="1"/>
</dbReference>
<keyword evidence="1" id="KW-0732">Signal</keyword>
<dbReference type="Pfam" id="PF13365">
    <property type="entry name" value="Trypsin_2"/>
    <property type="match status" value="1"/>
</dbReference>
<evidence type="ECO:0000256" key="1">
    <source>
        <dbReference type="SAM" id="SignalP"/>
    </source>
</evidence>
<keyword evidence="2" id="KW-0645">Protease</keyword>
<evidence type="ECO:0000313" key="3">
    <source>
        <dbReference type="Proteomes" id="UP001374803"/>
    </source>
</evidence>
<dbReference type="PANTHER" id="PTHR21004">
    <property type="entry name" value="SERINE PROTEASE-RELATED"/>
    <property type="match status" value="1"/>
</dbReference>
<dbReference type="RefSeq" id="WP_394830760.1">
    <property type="nucleotide sequence ID" value="NZ_CP089929.1"/>
</dbReference>
<keyword evidence="2" id="KW-0378">Hydrolase</keyword>
<dbReference type="Proteomes" id="UP001374803">
    <property type="component" value="Chromosome"/>
</dbReference>
<name>A0ABZ2KSX0_9BACT</name>
<reference evidence="2" key="1">
    <citation type="submission" date="2021-12" db="EMBL/GenBank/DDBJ databases">
        <title>Discovery of the Pendulisporaceae a myxobacterial family with distinct sporulation behavior and unique specialized metabolism.</title>
        <authorList>
            <person name="Garcia R."/>
            <person name="Popoff A."/>
            <person name="Bader C.D."/>
            <person name="Loehr J."/>
            <person name="Walesch S."/>
            <person name="Walt C."/>
            <person name="Boldt J."/>
            <person name="Bunk B."/>
            <person name="Haeckl F.J.F.P.J."/>
            <person name="Gunesch A.P."/>
            <person name="Birkelbach J."/>
            <person name="Nuebel U."/>
            <person name="Pietschmann T."/>
            <person name="Bach T."/>
            <person name="Mueller R."/>
        </authorList>
    </citation>
    <scope>NUCLEOTIDE SEQUENCE</scope>
    <source>
        <strain evidence="2">MSr11367</strain>
    </source>
</reference>
<feature type="signal peptide" evidence="1">
    <location>
        <begin position="1"/>
        <end position="19"/>
    </location>
</feature>
<dbReference type="SUPFAM" id="SSF50494">
    <property type="entry name" value="Trypsin-like serine proteases"/>
    <property type="match status" value="1"/>
</dbReference>
<keyword evidence="3" id="KW-1185">Reference proteome</keyword>
<dbReference type="InterPro" id="IPR009003">
    <property type="entry name" value="Peptidase_S1_PA"/>
</dbReference>
<feature type="chain" id="PRO_5047353550" evidence="1">
    <location>
        <begin position="20"/>
        <end position="516"/>
    </location>
</feature>
<organism evidence="2 3">
    <name type="scientific">Pendulispora rubella</name>
    <dbReference type="NCBI Taxonomy" id="2741070"/>
    <lineage>
        <taxon>Bacteria</taxon>
        <taxon>Pseudomonadati</taxon>
        <taxon>Myxococcota</taxon>
        <taxon>Myxococcia</taxon>
        <taxon>Myxococcales</taxon>
        <taxon>Sorangiineae</taxon>
        <taxon>Pendulisporaceae</taxon>
        <taxon>Pendulispora</taxon>
    </lineage>
</organism>
<dbReference type="GO" id="GO:0008233">
    <property type="term" value="F:peptidase activity"/>
    <property type="evidence" value="ECO:0007669"/>
    <property type="project" value="UniProtKB-KW"/>
</dbReference>
<gene>
    <name evidence="2" type="ORF">LVJ94_30055</name>
</gene>
<dbReference type="PANTHER" id="PTHR21004:SF0">
    <property type="entry name" value="PEROXISOMAL LEADER PEPTIDE-PROCESSING PROTEASE"/>
    <property type="match status" value="1"/>
</dbReference>
<sequence>MIAYRLPMRVLLAAALLTAAGGCSSSDDDGPSGPADIPQFNAFKDLTEAPLPIQTAAQAVVRIQTAGSYATGSFISAEGLLLTNNHVLGVDICAKEGCYARITRMHQLGVNPPGSSESIFVEPQHVDVGLDMAVLQAYAVDSNGKRTSQRLATPQFLNRVPRDSASLVGTHVNVVGHPEGKLKKWTSGDVAQANGTWFKSTAFILPGNSGSPLLDDAGNIVGLLHRGPTAQDLVTKTGINVYSIGTSSAAIEAAMNAPLPAAARSLTTAATADDIVEHQAVYLNGHVSTVQVITEPPATPPQSAPKDVLSLLGAACDKGLDRTDFDSPDDLAAAVQPCYDALDWITCSSETPAADYQSCPKDETKAAWTTRFQRTFDAFRAMNGQLFLDMLTYAPASLQTSASEASSLARNNLQSVLAQTNPPLDFSLSTYLAIYGIQDYAGTNLADYTRNYTRAVHYELAINSIALTALWLNRGNALSTDETKNLLARLAGDEKASLGQKLYLEEIRYNSGLLTK</sequence>
<accession>A0ABZ2KSX0</accession>